<dbReference type="GO" id="GO:0030288">
    <property type="term" value="C:outer membrane-bounded periplasmic space"/>
    <property type="evidence" value="ECO:0007669"/>
    <property type="project" value="TreeGrafter"/>
</dbReference>
<gene>
    <name evidence="6" type="ORF">C6V83_09535</name>
</gene>
<keyword evidence="7" id="KW-1185">Reference proteome</keyword>
<accession>A0A2S0KFL2</accession>
<dbReference type="InterPro" id="IPR001638">
    <property type="entry name" value="Solute-binding_3/MltF_N"/>
</dbReference>
<evidence type="ECO:0000259" key="5">
    <source>
        <dbReference type="SMART" id="SM00062"/>
    </source>
</evidence>
<keyword evidence="2" id="KW-0813">Transport</keyword>
<dbReference type="AlphaFoldDB" id="A0A2S0KFL2"/>
<evidence type="ECO:0000256" key="4">
    <source>
        <dbReference type="SAM" id="SignalP"/>
    </source>
</evidence>
<reference evidence="6 7" key="1">
    <citation type="submission" date="2018-03" db="EMBL/GenBank/DDBJ databases">
        <title>Characteristics and genome of n-alkane degrading marine bacteria Gordonia iterans isolated from crude oil contaminated in Tae-an, South Korea.</title>
        <authorList>
            <person name="Lee S.-S."/>
            <person name="Kim H."/>
        </authorList>
    </citation>
    <scope>NUCLEOTIDE SEQUENCE [LARGE SCALE GENOMIC DNA]</scope>
    <source>
        <strain evidence="6 7">Co17</strain>
    </source>
</reference>
<dbReference type="PANTHER" id="PTHR30085:SF6">
    <property type="entry name" value="ABC TRANSPORTER GLUTAMINE-BINDING PROTEIN GLNH"/>
    <property type="match status" value="1"/>
</dbReference>
<proteinExistence type="inferred from homology"/>
<evidence type="ECO:0000256" key="2">
    <source>
        <dbReference type="ARBA" id="ARBA00022448"/>
    </source>
</evidence>
<keyword evidence="3 4" id="KW-0732">Signal</keyword>
<dbReference type="Proteomes" id="UP000239814">
    <property type="component" value="Chromosome"/>
</dbReference>
<evidence type="ECO:0000256" key="3">
    <source>
        <dbReference type="ARBA" id="ARBA00022729"/>
    </source>
</evidence>
<dbReference type="PROSITE" id="PS51257">
    <property type="entry name" value="PROKAR_LIPOPROTEIN"/>
    <property type="match status" value="1"/>
</dbReference>
<evidence type="ECO:0000313" key="7">
    <source>
        <dbReference type="Proteomes" id="UP000239814"/>
    </source>
</evidence>
<dbReference type="EMBL" id="CP027433">
    <property type="protein sequence ID" value="AVM00480.1"/>
    <property type="molecule type" value="Genomic_DNA"/>
</dbReference>
<dbReference type="OrthoDB" id="9807888at2"/>
<dbReference type="KEGG" id="git:C6V83_09535"/>
<organism evidence="6 7">
    <name type="scientific">Gordonia iterans</name>
    <dbReference type="NCBI Taxonomy" id="1004901"/>
    <lineage>
        <taxon>Bacteria</taxon>
        <taxon>Bacillati</taxon>
        <taxon>Actinomycetota</taxon>
        <taxon>Actinomycetes</taxon>
        <taxon>Mycobacteriales</taxon>
        <taxon>Gordoniaceae</taxon>
        <taxon>Gordonia</taxon>
    </lineage>
</organism>
<dbReference type="InterPro" id="IPR051455">
    <property type="entry name" value="Bact_solute-bind_prot3"/>
</dbReference>
<dbReference type="Pfam" id="PF00497">
    <property type="entry name" value="SBP_bac_3"/>
    <property type="match status" value="1"/>
</dbReference>
<evidence type="ECO:0000313" key="6">
    <source>
        <dbReference type="EMBL" id="AVM00480.1"/>
    </source>
</evidence>
<dbReference type="PANTHER" id="PTHR30085">
    <property type="entry name" value="AMINO ACID ABC TRANSPORTER PERMEASE"/>
    <property type="match status" value="1"/>
</dbReference>
<sequence length="333" mass="35626">MGRRLRRISGLAAAATVLTGVLVACGGSTGPRDLEADIRSGSVVLGTKFDQPGLGLQNPGGGITGFDASVSTFVVNTLADQMGVPHPTITWKETPSAQRETFIRNGEVDTIAATYSITANRMKDVAFAGPYFITYQGLMTRKDDDTVASLEDLNDGKKLCSVAGSTPAQNVKAQLPGVQLQEYDSYSSCVEALRRGKVDAVTTDEVILAGYADRWKNEFKLVPMTYPADACVDGKWKTAGTPFSTEYYGIGMAQEYPAAVEAVNTALTKMMERPAEGGMSPWEQSLRDSVGDATVDEMIARADAPDSQYKFFPTPGDLSFLDTEPTPCPEGAQ</sequence>
<dbReference type="SMART" id="SM00062">
    <property type="entry name" value="PBPb"/>
    <property type="match status" value="1"/>
</dbReference>
<feature type="chain" id="PRO_5038838849" evidence="4">
    <location>
        <begin position="27"/>
        <end position="333"/>
    </location>
</feature>
<comment type="similarity">
    <text evidence="1">Belongs to the bacterial solute-binding protein 3 family.</text>
</comment>
<dbReference type="SUPFAM" id="SSF53850">
    <property type="entry name" value="Periplasmic binding protein-like II"/>
    <property type="match status" value="1"/>
</dbReference>
<name>A0A2S0KFL2_9ACTN</name>
<dbReference type="RefSeq" id="WP_105942208.1">
    <property type="nucleotide sequence ID" value="NZ_CP027433.1"/>
</dbReference>
<dbReference type="CDD" id="cd13690">
    <property type="entry name" value="PBP2_GluB"/>
    <property type="match status" value="1"/>
</dbReference>
<dbReference type="Gene3D" id="3.40.190.10">
    <property type="entry name" value="Periplasmic binding protein-like II"/>
    <property type="match status" value="2"/>
</dbReference>
<protein>
    <submittedName>
        <fullName evidence="6">ABC transporter substrate-binding protein</fullName>
    </submittedName>
</protein>
<feature type="domain" description="Solute-binding protein family 3/N-terminal" evidence="5">
    <location>
        <begin position="42"/>
        <end position="280"/>
    </location>
</feature>
<feature type="signal peptide" evidence="4">
    <location>
        <begin position="1"/>
        <end position="26"/>
    </location>
</feature>
<dbReference type="GO" id="GO:0005576">
    <property type="term" value="C:extracellular region"/>
    <property type="evidence" value="ECO:0007669"/>
    <property type="project" value="TreeGrafter"/>
</dbReference>
<dbReference type="GO" id="GO:0006865">
    <property type="term" value="P:amino acid transport"/>
    <property type="evidence" value="ECO:0007669"/>
    <property type="project" value="TreeGrafter"/>
</dbReference>
<evidence type="ECO:0000256" key="1">
    <source>
        <dbReference type="ARBA" id="ARBA00010333"/>
    </source>
</evidence>